<evidence type="ECO:0000259" key="4">
    <source>
        <dbReference type="SMART" id="SM00505"/>
    </source>
</evidence>
<dbReference type="Gene3D" id="3.30.30.10">
    <property type="entry name" value="Knottin, scorpion toxin-like"/>
    <property type="match status" value="1"/>
</dbReference>
<dbReference type="OrthoDB" id="716821at2759"/>
<evidence type="ECO:0000256" key="3">
    <source>
        <dbReference type="SAM" id="SignalP"/>
    </source>
</evidence>
<comment type="caution">
    <text evidence="5">The sequence shown here is derived from an EMBL/GenBank/DDBJ whole genome shotgun (WGS) entry which is preliminary data.</text>
</comment>
<feature type="region of interest" description="Disordered" evidence="2">
    <location>
        <begin position="81"/>
        <end position="123"/>
    </location>
</feature>
<dbReference type="EMBL" id="JACEFO010002349">
    <property type="protein sequence ID" value="KAF8664527.1"/>
    <property type="molecule type" value="Genomic_DNA"/>
</dbReference>
<gene>
    <name evidence="5" type="ORF">HU200_054707</name>
</gene>
<dbReference type="AlphaFoldDB" id="A0A835AUW8"/>
<accession>A0A835AUW8</accession>
<keyword evidence="6" id="KW-1185">Reference proteome</keyword>
<dbReference type="InterPro" id="IPR003614">
    <property type="entry name" value="Knottins"/>
</dbReference>
<feature type="chain" id="PRO_5032546851" description="Knottins-like domain-containing protein" evidence="3">
    <location>
        <begin position="26"/>
        <end position="123"/>
    </location>
</feature>
<evidence type="ECO:0000256" key="2">
    <source>
        <dbReference type="SAM" id="MobiDB-lite"/>
    </source>
</evidence>
<keyword evidence="3" id="KW-0732">Signal</keyword>
<dbReference type="SUPFAM" id="SSF57095">
    <property type="entry name" value="Scorpion toxin-like"/>
    <property type="match status" value="1"/>
</dbReference>
<evidence type="ECO:0000313" key="5">
    <source>
        <dbReference type="EMBL" id="KAF8664527.1"/>
    </source>
</evidence>
<dbReference type="Proteomes" id="UP000636709">
    <property type="component" value="Unassembled WGS sequence"/>
</dbReference>
<feature type="compositionally biased region" description="Gly residues" evidence="2">
    <location>
        <begin position="81"/>
        <end position="98"/>
    </location>
</feature>
<reference evidence="5" key="1">
    <citation type="submission" date="2020-07" db="EMBL/GenBank/DDBJ databases">
        <title>Genome sequence and genetic diversity analysis of an under-domesticated orphan crop, white fonio (Digitaria exilis).</title>
        <authorList>
            <person name="Bennetzen J.L."/>
            <person name="Chen S."/>
            <person name="Ma X."/>
            <person name="Wang X."/>
            <person name="Yssel A.E.J."/>
            <person name="Chaluvadi S.R."/>
            <person name="Johnson M."/>
            <person name="Gangashetty P."/>
            <person name="Hamidou F."/>
            <person name="Sanogo M.D."/>
            <person name="Zwaenepoel A."/>
            <person name="Wallace J."/>
            <person name="Van De Peer Y."/>
            <person name="Van Deynze A."/>
        </authorList>
    </citation>
    <scope>NUCLEOTIDE SEQUENCE</scope>
    <source>
        <tissue evidence="5">Leaves</tissue>
    </source>
</reference>
<evidence type="ECO:0000313" key="6">
    <source>
        <dbReference type="Proteomes" id="UP000636709"/>
    </source>
</evidence>
<keyword evidence="1" id="KW-1015">Disulfide bond</keyword>
<feature type="domain" description="Knottins-like" evidence="4">
    <location>
        <begin position="27"/>
        <end position="74"/>
    </location>
</feature>
<dbReference type="SMART" id="SM00505">
    <property type="entry name" value="Knot1"/>
    <property type="match status" value="1"/>
</dbReference>
<protein>
    <recommendedName>
        <fullName evidence="4">Knottins-like domain-containing protein</fullName>
    </recommendedName>
</protein>
<dbReference type="PANTHER" id="PTHR33147">
    <property type="entry name" value="DEFENSIN-LIKE PROTEIN 1"/>
    <property type="match status" value="1"/>
</dbReference>
<evidence type="ECO:0000256" key="1">
    <source>
        <dbReference type="ARBA" id="ARBA00023157"/>
    </source>
</evidence>
<dbReference type="GO" id="GO:0006952">
    <property type="term" value="P:defense response"/>
    <property type="evidence" value="ECO:0007669"/>
    <property type="project" value="InterPro"/>
</dbReference>
<name>A0A835AUW8_9POAL</name>
<organism evidence="5 6">
    <name type="scientific">Digitaria exilis</name>
    <dbReference type="NCBI Taxonomy" id="1010633"/>
    <lineage>
        <taxon>Eukaryota</taxon>
        <taxon>Viridiplantae</taxon>
        <taxon>Streptophyta</taxon>
        <taxon>Embryophyta</taxon>
        <taxon>Tracheophyta</taxon>
        <taxon>Spermatophyta</taxon>
        <taxon>Magnoliopsida</taxon>
        <taxon>Liliopsida</taxon>
        <taxon>Poales</taxon>
        <taxon>Poaceae</taxon>
        <taxon>PACMAD clade</taxon>
        <taxon>Panicoideae</taxon>
        <taxon>Panicodae</taxon>
        <taxon>Paniceae</taxon>
        <taxon>Anthephorinae</taxon>
        <taxon>Digitaria</taxon>
    </lineage>
</organism>
<dbReference type="Pfam" id="PF00304">
    <property type="entry name" value="Gamma-thionin"/>
    <property type="match status" value="1"/>
</dbReference>
<dbReference type="PANTHER" id="PTHR33147:SF106">
    <property type="entry name" value="DEFENSIN-LIKE PROTEIN 11"/>
    <property type="match status" value="1"/>
</dbReference>
<feature type="signal peptide" evidence="3">
    <location>
        <begin position="1"/>
        <end position="25"/>
    </location>
</feature>
<sequence length="123" mass="12394">MNGKTAAIAALCLLLFLNIHEGVEAMLCNMPSQTFVGPCWWNMSCASQCVSEGRTGGYCKGVPLFKRCMCTFECGGDGGGGGGGGDDGGGDDGGGGGEQPAMQNASSTSNANINGEGTESRKL</sequence>
<proteinExistence type="predicted"/>
<dbReference type="CDD" id="cd00107">
    <property type="entry name" value="Knot1"/>
    <property type="match status" value="1"/>
</dbReference>
<dbReference type="InterPro" id="IPR036574">
    <property type="entry name" value="Scorpion_toxin-like_sf"/>
</dbReference>
<feature type="compositionally biased region" description="Polar residues" evidence="2">
    <location>
        <begin position="101"/>
        <end position="117"/>
    </location>
</feature>